<evidence type="ECO:0000256" key="1">
    <source>
        <dbReference type="ARBA" id="ARBA00006961"/>
    </source>
</evidence>
<keyword evidence="4 5" id="KW-0560">Oxidoreductase</keyword>
<protein>
    <recommendedName>
        <fullName evidence="5">NAD(P)H dehydrogenase (quinone)</fullName>
        <ecNumber evidence="5">1.6.5.2</ecNumber>
    </recommendedName>
    <alternativeName>
        <fullName evidence="5">NAD(P)H:quinone oxidoreductase</fullName>
        <shortName evidence="5">NQO</shortName>
    </alternativeName>
</protein>
<evidence type="ECO:0000313" key="8">
    <source>
        <dbReference type="Proteomes" id="UP000297739"/>
    </source>
</evidence>
<dbReference type="PROSITE" id="PS50902">
    <property type="entry name" value="FLAVODOXIN_LIKE"/>
    <property type="match status" value="1"/>
</dbReference>
<dbReference type="InterPro" id="IPR008254">
    <property type="entry name" value="Flavodoxin/NO_synth"/>
</dbReference>
<dbReference type="InterPro" id="IPR005025">
    <property type="entry name" value="FMN_Rdtase-like_dom"/>
</dbReference>
<feature type="binding site" evidence="5">
    <location>
        <begin position="82"/>
        <end position="84"/>
    </location>
    <ligand>
        <name>FMN</name>
        <dbReference type="ChEBI" id="CHEBI:58210"/>
    </ligand>
</feature>
<feature type="domain" description="Flavodoxin-like" evidence="6">
    <location>
        <begin position="3"/>
        <end position="194"/>
    </location>
</feature>
<dbReference type="PANTHER" id="PTHR30546:SF23">
    <property type="entry name" value="FLAVOPROTEIN-LIKE PROTEIN YCP4-RELATED"/>
    <property type="match status" value="1"/>
</dbReference>
<dbReference type="GO" id="GO:0051287">
    <property type="term" value="F:NAD binding"/>
    <property type="evidence" value="ECO:0007669"/>
    <property type="project" value="UniProtKB-UniRule"/>
</dbReference>
<comment type="similarity">
    <text evidence="1 5">Belongs to the WrbA family.</text>
</comment>
<dbReference type="GO" id="GO:0010181">
    <property type="term" value="F:FMN binding"/>
    <property type="evidence" value="ECO:0007669"/>
    <property type="project" value="InterPro"/>
</dbReference>
<dbReference type="AlphaFoldDB" id="A0A4Z0PIA0"/>
<comment type="catalytic activity">
    <reaction evidence="5">
        <text>a quinone + NADH + H(+) = a quinol + NAD(+)</text>
        <dbReference type="Rhea" id="RHEA:46160"/>
        <dbReference type="ChEBI" id="CHEBI:15378"/>
        <dbReference type="ChEBI" id="CHEBI:24646"/>
        <dbReference type="ChEBI" id="CHEBI:57540"/>
        <dbReference type="ChEBI" id="CHEBI:57945"/>
        <dbReference type="ChEBI" id="CHEBI:132124"/>
        <dbReference type="EC" id="1.6.5.2"/>
    </reaction>
</comment>
<evidence type="ECO:0000313" key="7">
    <source>
        <dbReference type="EMBL" id="TGE14579.1"/>
    </source>
</evidence>
<dbReference type="EC" id="1.6.5.2" evidence="5"/>
<evidence type="ECO:0000256" key="4">
    <source>
        <dbReference type="ARBA" id="ARBA00023002"/>
    </source>
</evidence>
<dbReference type="Proteomes" id="UP000297739">
    <property type="component" value="Unassembled WGS sequence"/>
</dbReference>
<evidence type="ECO:0000259" key="6">
    <source>
        <dbReference type="PROSITE" id="PS50902"/>
    </source>
</evidence>
<proteinExistence type="inferred from homology"/>
<keyword evidence="5" id="KW-0521">NADP</keyword>
<name>A0A4Z0PIA0_9BACT</name>
<feature type="binding site" evidence="5">
    <location>
        <position position="102"/>
    </location>
    <ligand>
        <name>substrate</name>
    </ligand>
</feature>
<dbReference type="EMBL" id="SRLD01000033">
    <property type="protein sequence ID" value="TGE14579.1"/>
    <property type="molecule type" value="Genomic_DNA"/>
</dbReference>
<dbReference type="PANTHER" id="PTHR30546">
    <property type="entry name" value="FLAVODOXIN-RELATED PROTEIN WRBA-RELATED"/>
    <property type="match status" value="1"/>
</dbReference>
<feature type="binding site" evidence="5">
    <location>
        <position position="11"/>
    </location>
    <ligand>
        <name>NAD(+)</name>
        <dbReference type="ChEBI" id="CHEBI:57540"/>
    </ligand>
</feature>
<evidence type="ECO:0000256" key="5">
    <source>
        <dbReference type="HAMAP-Rule" id="MF_01017"/>
    </source>
</evidence>
<dbReference type="GO" id="GO:0050660">
    <property type="term" value="F:flavin adenine dinucleotide binding"/>
    <property type="evidence" value="ECO:0007669"/>
    <property type="project" value="UniProtKB-UniRule"/>
</dbReference>
<dbReference type="InterPro" id="IPR010089">
    <property type="entry name" value="Flavoprotein_WrbA-like"/>
</dbReference>
<dbReference type="OrthoDB" id="9806350at2"/>
<dbReference type="Gene3D" id="3.40.50.360">
    <property type="match status" value="1"/>
</dbReference>
<dbReference type="InterPro" id="IPR029039">
    <property type="entry name" value="Flavoprotein-like_sf"/>
</dbReference>
<keyword evidence="2 5" id="KW-0285">Flavoprotein</keyword>
<dbReference type="GO" id="GO:0050661">
    <property type="term" value="F:NADP binding"/>
    <property type="evidence" value="ECO:0007669"/>
    <property type="project" value="UniProtKB-UniRule"/>
</dbReference>
<dbReference type="GO" id="GO:0016020">
    <property type="term" value="C:membrane"/>
    <property type="evidence" value="ECO:0007669"/>
    <property type="project" value="TreeGrafter"/>
</dbReference>
<dbReference type="RefSeq" id="WP_135498743.1">
    <property type="nucleotide sequence ID" value="NZ_SRLD01000033.1"/>
</dbReference>
<dbReference type="Pfam" id="PF03358">
    <property type="entry name" value="FMN_red"/>
    <property type="match status" value="1"/>
</dbReference>
<comment type="caution">
    <text evidence="7">The sequence shown here is derived from an EMBL/GenBank/DDBJ whole genome shotgun (WGS) entry which is preliminary data.</text>
</comment>
<dbReference type="HAMAP" id="MF_01017">
    <property type="entry name" value="NQOR"/>
    <property type="match status" value="1"/>
</dbReference>
<sequence length="204" mass="21610">MKTLVLFYSTYGHIYKMAEAIAEGARQVAGNEVVIKRVPETLPPALLDQIGATQAQKAFEHIPVATPTELSDYDNLIFGTPTRYGNLCGQMQAYLDGTGSLWASGALVGKVGSAFVSTAAQHGGQETTLRAFHTALLHLGLVVVGLPYAWQGQMGLEEITGGTPYGASTIAGAKGERQPSANELEGARFQGKHTSEIAKKLAAY</sequence>
<keyword evidence="8" id="KW-1185">Reference proteome</keyword>
<dbReference type="FunFam" id="3.40.50.360:FF:000001">
    <property type="entry name" value="NAD(P)H dehydrogenase (Quinone) FQR1-like"/>
    <property type="match status" value="1"/>
</dbReference>
<keyword evidence="5" id="KW-0547">Nucleotide-binding</keyword>
<feature type="binding site" evidence="5">
    <location>
        <begin position="9"/>
        <end position="14"/>
    </location>
    <ligand>
        <name>FMN</name>
        <dbReference type="ChEBI" id="CHEBI:58210"/>
    </ligand>
</feature>
<keyword evidence="3 5" id="KW-0288">FMN</keyword>
<evidence type="ECO:0000256" key="2">
    <source>
        <dbReference type="ARBA" id="ARBA00022630"/>
    </source>
</evidence>
<reference evidence="7 8" key="1">
    <citation type="submission" date="2019-04" db="EMBL/GenBank/DDBJ databases">
        <authorList>
            <person name="Feng G."/>
            <person name="Zhang J."/>
            <person name="Zhu H."/>
        </authorList>
    </citation>
    <scope>NUCLEOTIDE SEQUENCE [LARGE SCALE GENOMIC DNA]</scope>
    <source>
        <strain evidence="7 8">JCM 17223</strain>
    </source>
</reference>
<dbReference type="SUPFAM" id="SSF52218">
    <property type="entry name" value="Flavoproteins"/>
    <property type="match status" value="1"/>
</dbReference>
<comment type="caution">
    <text evidence="5">Lacks conserved residue(s) required for the propagation of feature annotation.</text>
</comment>
<accession>A0A4Z0PIA0</accession>
<dbReference type="GO" id="GO:0008753">
    <property type="term" value="F:NADPH dehydrogenase (quinone) activity"/>
    <property type="evidence" value="ECO:0007669"/>
    <property type="project" value="RHEA"/>
</dbReference>
<dbReference type="NCBIfam" id="NF002999">
    <property type="entry name" value="PRK03767.1"/>
    <property type="match status" value="1"/>
</dbReference>
<gene>
    <name evidence="7" type="primary">wrbA</name>
    <name evidence="7" type="ORF">E5J99_15595</name>
</gene>
<feature type="binding site" evidence="5">
    <location>
        <position position="138"/>
    </location>
    <ligand>
        <name>FMN</name>
        <dbReference type="ChEBI" id="CHEBI:58210"/>
    </ligand>
</feature>
<keyword evidence="5" id="KW-0520">NAD</keyword>
<evidence type="ECO:0000256" key="3">
    <source>
        <dbReference type="ARBA" id="ARBA00022643"/>
    </source>
</evidence>
<dbReference type="InterPro" id="IPR037513">
    <property type="entry name" value="NQO"/>
</dbReference>
<comment type="catalytic activity">
    <reaction evidence="5">
        <text>a quinone + NADPH + H(+) = a quinol + NADP(+)</text>
        <dbReference type="Rhea" id="RHEA:46164"/>
        <dbReference type="ChEBI" id="CHEBI:15378"/>
        <dbReference type="ChEBI" id="CHEBI:24646"/>
        <dbReference type="ChEBI" id="CHEBI:57783"/>
        <dbReference type="ChEBI" id="CHEBI:58349"/>
        <dbReference type="ChEBI" id="CHEBI:132124"/>
        <dbReference type="EC" id="1.6.5.2"/>
    </reaction>
</comment>
<dbReference type="GO" id="GO:0050136">
    <property type="term" value="F:NADH dehydrogenase (quinone) (non-electrogenic) activity"/>
    <property type="evidence" value="ECO:0007669"/>
    <property type="project" value="RHEA"/>
</dbReference>
<organism evidence="7 8">
    <name type="scientific">Hymenobacter elongatus</name>
    <dbReference type="NCBI Taxonomy" id="877208"/>
    <lineage>
        <taxon>Bacteria</taxon>
        <taxon>Pseudomonadati</taxon>
        <taxon>Bacteroidota</taxon>
        <taxon>Cytophagia</taxon>
        <taxon>Cytophagales</taxon>
        <taxon>Hymenobacteraceae</taxon>
        <taxon>Hymenobacter</taxon>
    </lineage>
</organism>
<comment type="cofactor">
    <cofactor evidence="5">
        <name>FMN</name>
        <dbReference type="ChEBI" id="CHEBI:58210"/>
    </cofactor>
    <text evidence="5">Binds 1 FMN per monomer.</text>
</comment>
<dbReference type="NCBIfam" id="TIGR01755">
    <property type="entry name" value="flav_wrbA"/>
    <property type="match status" value="1"/>
</dbReference>